<dbReference type="EMBL" id="GGEC01092456">
    <property type="protein sequence ID" value="MBX72940.1"/>
    <property type="molecule type" value="Transcribed_RNA"/>
</dbReference>
<sequence>MSPKLKQGQAVTLQLLHKRLITTTDIYENSKNFMQLDPYH</sequence>
<dbReference type="AlphaFoldDB" id="A0A2P2R142"/>
<proteinExistence type="predicted"/>
<organism evidence="1">
    <name type="scientific">Rhizophora mucronata</name>
    <name type="common">Asiatic mangrove</name>
    <dbReference type="NCBI Taxonomy" id="61149"/>
    <lineage>
        <taxon>Eukaryota</taxon>
        <taxon>Viridiplantae</taxon>
        <taxon>Streptophyta</taxon>
        <taxon>Embryophyta</taxon>
        <taxon>Tracheophyta</taxon>
        <taxon>Spermatophyta</taxon>
        <taxon>Magnoliopsida</taxon>
        <taxon>eudicotyledons</taxon>
        <taxon>Gunneridae</taxon>
        <taxon>Pentapetalae</taxon>
        <taxon>rosids</taxon>
        <taxon>fabids</taxon>
        <taxon>Malpighiales</taxon>
        <taxon>Rhizophoraceae</taxon>
        <taxon>Rhizophora</taxon>
    </lineage>
</organism>
<protein>
    <submittedName>
        <fullName evidence="1">Uncharacterized protein</fullName>
    </submittedName>
</protein>
<name>A0A2P2R142_RHIMU</name>
<accession>A0A2P2R142</accession>
<evidence type="ECO:0000313" key="1">
    <source>
        <dbReference type="EMBL" id="MBX72940.1"/>
    </source>
</evidence>
<reference evidence="1" key="1">
    <citation type="submission" date="2018-02" db="EMBL/GenBank/DDBJ databases">
        <title>Rhizophora mucronata_Transcriptome.</title>
        <authorList>
            <person name="Meera S.P."/>
            <person name="Sreeshan A."/>
            <person name="Augustine A."/>
        </authorList>
    </citation>
    <scope>NUCLEOTIDE SEQUENCE</scope>
    <source>
        <tissue evidence="1">Leaf</tissue>
    </source>
</reference>